<gene>
    <name evidence="1" type="ORF">ACEN34_00315</name>
</gene>
<proteinExistence type="predicted"/>
<reference evidence="1 2" key="1">
    <citation type="submission" date="2024-08" db="EMBL/GenBank/DDBJ databases">
        <authorList>
            <person name="Arias E."/>
        </authorList>
    </citation>
    <scope>NUCLEOTIDE SEQUENCE [LARGE SCALE GENOMIC DNA]</scope>
    <source>
        <strain evidence="1 2">FAM 25317</strain>
    </source>
</reference>
<protein>
    <recommendedName>
        <fullName evidence="3">Small secreted protein</fullName>
    </recommendedName>
</protein>
<dbReference type="Proteomes" id="UP001625389">
    <property type="component" value="Unassembled WGS sequence"/>
</dbReference>
<evidence type="ECO:0000313" key="1">
    <source>
        <dbReference type="EMBL" id="MFL2028064.1"/>
    </source>
</evidence>
<comment type="caution">
    <text evidence="1">The sequence shown here is derived from an EMBL/GenBank/DDBJ whole genome shotgun (WGS) entry which is preliminary data.</text>
</comment>
<keyword evidence="2" id="KW-1185">Reference proteome</keyword>
<name>A0ABW8U884_9LACO</name>
<evidence type="ECO:0008006" key="3">
    <source>
        <dbReference type="Google" id="ProtNLM"/>
    </source>
</evidence>
<dbReference type="RefSeq" id="WP_125548650.1">
    <property type="nucleotide sequence ID" value="NZ_JBGQPK010000001.1"/>
</dbReference>
<accession>A0ABW8U884</accession>
<organism evidence="1 2">
    <name type="scientific">Loigolactobacillus zhaoyuanensis</name>
    <dbReference type="NCBI Taxonomy" id="2486017"/>
    <lineage>
        <taxon>Bacteria</taxon>
        <taxon>Bacillati</taxon>
        <taxon>Bacillota</taxon>
        <taxon>Bacilli</taxon>
        <taxon>Lactobacillales</taxon>
        <taxon>Lactobacillaceae</taxon>
        <taxon>Loigolactobacillus</taxon>
    </lineage>
</organism>
<sequence length="104" mass="12042">MNKTTRQLASGSLLLISGLLLSRRLWRNYRGAQPDKLLQQLKQKLQQQAPISGTWIELTPLHYHNRLAYRGGVTQQLTDHRREYRFIIAANGQLLAGHWQPLND</sequence>
<evidence type="ECO:0000313" key="2">
    <source>
        <dbReference type="Proteomes" id="UP001625389"/>
    </source>
</evidence>
<dbReference type="EMBL" id="JBGQPK010000001">
    <property type="protein sequence ID" value="MFL2028064.1"/>
    <property type="molecule type" value="Genomic_DNA"/>
</dbReference>